<accession>A0A8S4QMY1</accession>
<proteinExistence type="predicted"/>
<gene>
    <name evidence="2" type="primary">jg25937</name>
    <name evidence="2" type="ORF">PAEG_LOCUS4112</name>
</gene>
<dbReference type="Gene3D" id="3.60.10.10">
    <property type="entry name" value="Endonuclease/exonuclease/phosphatase"/>
    <property type="match status" value="1"/>
</dbReference>
<reference evidence="2" key="1">
    <citation type="submission" date="2022-03" db="EMBL/GenBank/DDBJ databases">
        <authorList>
            <person name="Lindestad O."/>
        </authorList>
    </citation>
    <scope>NUCLEOTIDE SEQUENCE</scope>
</reference>
<dbReference type="OrthoDB" id="7476844at2759"/>
<comment type="caution">
    <text evidence="2">The sequence shown here is derived from an EMBL/GenBank/DDBJ whole genome shotgun (WGS) entry which is preliminary data.</text>
</comment>
<name>A0A8S4QMY1_9NEOP</name>
<feature type="non-terminal residue" evidence="2">
    <location>
        <position position="304"/>
    </location>
</feature>
<evidence type="ECO:0000259" key="1">
    <source>
        <dbReference type="Pfam" id="PF03372"/>
    </source>
</evidence>
<dbReference type="AlphaFoldDB" id="A0A8S4QMY1"/>
<keyword evidence="3" id="KW-1185">Reference proteome</keyword>
<dbReference type="Pfam" id="PF03372">
    <property type="entry name" value="Exo_endo_phos"/>
    <property type="match status" value="1"/>
</dbReference>
<evidence type="ECO:0000313" key="3">
    <source>
        <dbReference type="Proteomes" id="UP000838756"/>
    </source>
</evidence>
<dbReference type="Proteomes" id="UP000838756">
    <property type="component" value="Unassembled WGS sequence"/>
</dbReference>
<sequence length="304" mass="34316">MALTCRIVTFNCKSVKRSSDGIREFCKTADIVALQETWLLPDELSFLETLSDDFSSTGVSAVDTAAGMLRGRPYGGVALLWRRSAFQNVSIVQCHNSRICAIRIVLPEKSCIVMSVYMPTDAVANLAEFTDVLSSVNAVIDTYSESCVYILGDYNAHPTERFYIELSQFCIEQEWTCVDVEMLGLMSDTYTFISEAHGSKRWLDHCVATKAAIASVSNVYVLYDIMWSDHFPLVVECNLNVLQPKKPLNNTSLNVITWGERGQEQIHTYQRECHERLRLIDFPHELRECCDRTCSDPKHGVAIT</sequence>
<dbReference type="SUPFAM" id="SSF56219">
    <property type="entry name" value="DNase I-like"/>
    <property type="match status" value="1"/>
</dbReference>
<organism evidence="2 3">
    <name type="scientific">Pararge aegeria aegeria</name>
    <dbReference type="NCBI Taxonomy" id="348720"/>
    <lineage>
        <taxon>Eukaryota</taxon>
        <taxon>Metazoa</taxon>
        <taxon>Ecdysozoa</taxon>
        <taxon>Arthropoda</taxon>
        <taxon>Hexapoda</taxon>
        <taxon>Insecta</taxon>
        <taxon>Pterygota</taxon>
        <taxon>Neoptera</taxon>
        <taxon>Endopterygota</taxon>
        <taxon>Lepidoptera</taxon>
        <taxon>Glossata</taxon>
        <taxon>Ditrysia</taxon>
        <taxon>Papilionoidea</taxon>
        <taxon>Nymphalidae</taxon>
        <taxon>Satyrinae</taxon>
        <taxon>Satyrini</taxon>
        <taxon>Parargina</taxon>
        <taxon>Pararge</taxon>
    </lineage>
</organism>
<dbReference type="GO" id="GO:0003824">
    <property type="term" value="F:catalytic activity"/>
    <property type="evidence" value="ECO:0007669"/>
    <property type="project" value="InterPro"/>
</dbReference>
<feature type="domain" description="Endonuclease/exonuclease/phosphatase" evidence="1">
    <location>
        <begin position="8"/>
        <end position="230"/>
    </location>
</feature>
<dbReference type="InterPro" id="IPR005135">
    <property type="entry name" value="Endo/exonuclease/phosphatase"/>
</dbReference>
<dbReference type="EMBL" id="CAKXAJ010013755">
    <property type="protein sequence ID" value="CAH2216034.1"/>
    <property type="molecule type" value="Genomic_DNA"/>
</dbReference>
<evidence type="ECO:0000313" key="2">
    <source>
        <dbReference type="EMBL" id="CAH2216034.1"/>
    </source>
</evidence>
<dbReference type="InterPro" id="IPR036691">
    <property type="entry name" value="Endo/exonu/phosph_ase_sf"/>
</dbReference>
<protein>
    <submittedName>
        <fullName evidence="2">Jg25937 protein</fullName>
    </submittedName>
</protein>